<accession>A0AAD7LBX6</accession>
<keyword evidence="3" id="KW-1185">Reference proteome</keyword>
<dbReference type="AlphaFoldDB" id="A0AAD7LBX6"/>
<protein>
    <submittedName>
        <fullName evidence="2">Zinc finger CCHC domain-containing protein 10-like</fullName>
    </submittedName>
</protein>
<feature type="compositionally biased region" description="Low complexity" evidence="1">
    <location>
        <begin position="34"/>
        <end position="46"/>
    </location>
</feature>
<sequence>MSSKKEEKAQAAAERIKAAALSAAQGLSCAQAEMQLQQQPGMTQQLRNPKLRMAESISYDLDNADATKKKEEKAKSSKKSKRNHQSVTNSVHHPIQMKKRGGGGKRSSKREGGRRRRYTSSKSSESNSVSESDSDNRKSRRKRSIAINIEEAVNIYIALQLLLQTFVKLLLRHLLCVQLVCGDSLHCHLGLVMG</sequence>
<feature type="region of interest" description="Disordered" evidence="1">
    <location>
        <begin position="1"/>
        <end position="141"/>
    </location>
</feature>
<reference evidence="2" key="1">
    <citation type="journal article" date="2023" name="Science">
        <title>Elucidation of the pathway for biosynthesis of saponin adjuvants from the soapbark tree.</title>
        <authorList>
            <person name="Reed J."/>
            <person name="Orme A."/>
            <person name="El-Demerdash A."/>
            <person name="Owen C."/>
            <person name="Martin L.B.B."/>
            <person name="Misra R.C."/>
            <person name="Kikuchi S."/>
            <person name="Rejzek M."/>
            <person name="Martin A.C."/>
            <person name="Harkess A."/>
            <person name="Leebens-Mack J."/>
            <person name="Louveau T."/>
            <person name="Stephenson M.J."/>
            <person name="Osbourn A."/>
        </authorList>
    </citation>
    <scope>NUCLEOTIDE SEQUENCE</scope>
    <source>
        <strain evidence="2">S10</strain>
    </source>
</reference>
<feature type="compositionally biased region" description="Basic and acidic residues" evidence="1">
    <location>
        <begin position="65"/>
        <end position="75"/>
    </location>
</feature>
<dbReference type="EMBL" id="JARAOO010000009">
    <property type="protein sequence ID" value="KAJ7955207.1"/>
    <property type="molecule type" value="Genomic_DNA"/>
</dbReference>
<feature type="compositionally biased region" description="Basic and acidic residues" evidence="1">
    <location>
        <begin position="1"/>
        <end position="17"/>
    </location>
</feature>
<comment type="caution">
    <text evidence="2">The sequence shown here is derived from an EMBL/GenBank/DDBJ whole genome shotgun (WGS) entry which is preliminary data.</text>
</comment>
<evidence type="ECO:0000313" key="3">
    <source>
        <dbReference type="Proteomes" id="UP001163823"/>
    </source>
</evidence>
<name>A0AAD7LBX6_QUISA</name>
<gene>
    <name evidence="2" type="ORF">O6P43_021836</name>
</gene>
<dbReference type="KEGG" id="qsa:O6P43_021836"/>
<proteinExistence type="predicted"/>
<feature type="compositionally biased region" description="Low complexity" evidence="1">
    <location>
        <begin position="120"/>
        <end position="131"/>
    </location>
</feature>
<dbReference type="Proteomes" id="UP001163823">
    <property type="component" value="Chromosome 9"/>
</dbReference>
<feature type="compositionally biased region" description="Basic residues" evidence="1">
    <location>
        <begin position="95"/>
        <end position="119"/>
    </location>
</feature>
<evidence type="ECO:0000313" key="2">
    <source>
        <dbReference type="EMBL" id="KAJ7955207.1"/>
    </source>
</evidence>
<evidence type="ECO:0000256" key="1">
    <source>
        <dbReference type="SAM" id="MobiDB-lite"/>
    </source>
</evidence>
<organism evidence="2 3">
    <name type="scientific">Quillaja saponaria</name>
    <name type="common">Soap bark tree</name>
    <dbReference type="NCBI Taxonomy" id="32244"/>
    <lineage>
        <taxon>Eukaryota</taxon>
        <taxon>Viridiplantae</taxon>
        <taxon>Streptophyta</taxon>
        <taxon>Embryophyta</taxon>
        <taxon>Tracheophyta</taxon>
        <taxon>Spermatophyta</taxon>
        <taxon>Magnoliopsida</taxon>
        <taxon>eudicotyledons</taxon>
        <taxon>Gunneridae</taxon>
        <taxon>Pentapetalae</taxon>
        <taxon>rosids</taxon>
        <taxon>fabids</taxon>
        <taxon>Fabales</taxon>
        <taxon>Quillajaceae</taxon>
        <taxon>Quillaja</taxon>
    </lineage>
</organism>